<dbReference type="SMART" id="SM00267">
    <property type="entry name" value="GGDEF"/>
    <property type="match status" value="1"/>
</dbReference>
<proteinExistence type="predicted"/>
<evidence type="ECO:0000256" key="1">
    <source>
        <dbReference type="SAM" id="Phobius"/>
    </source>
</evidence>
<keyword evidence="1" id="KW-0472">Membrane</keyword>
<dbReference type="Gene3D" id="3.30.70.270">
    <property type="match status" value="1"/>
</dbReference>
<dbReference type="InterPro" id="IPR050469">
    <property type="entry name" value="Diguanylate_Cyclase"/>
</dbReference>
<dbReference type="Proteomes" id="UP000198612">
    <property type="component" value="Unassembled WGS sequence"/>
</dbReference>
<dbReference type="EMBL" id="FNBJ01000012">
    <property type="protein sequence ID" value="SDF44554.1"/>
    <property type="molecule type" value="Genomic_DNA"/>
</dbReference>
<feature type="transmembrane region" description="Helical" evidence="1">
    <location>
        <begin position="92"/>
        <end position="108"/>
    </location>
</feature>
<dbReference type="NCBIfam" id="TIGR00254">
    <property type="entry name" value="GGDEF"/>
    <property type="match status" value="1"/>
</dbReference>
<dbReference type="RefSeq" id="WP_089720059.1">
    <property type="nucleotide sequence ID" value="NZ_FNBJ01000012.1"/>
</dbReference>
<evidence type="ECO:0000313" key="4">
    <source>
        <dbReference type="EMBL" id="SES93842.1"/>
    </source>
</evidence>
<protein>
    <submittedName>
        <fullName evidence="4">Diguanylate cyclase (GGDEF) domain-containing protein</fullName>
    </submittedName>
</protein>
<dbReference type="Pfam" id="PF00990">
    <property type="entry name" value="GGDEF"/>
    <property type="match status" value="1"/>
</dbReference>
<gene>
    <name evidence="3" type="ORF">SAMN04488598_11252</name>
    <name evidence="4" type="ORF">SAMN04515652_11252</name>
</gene>
<keyword evidence="1" id="KW-0812">Transmembrane</keyword>
<organism evidence="4 5">
    <name type="scientific">Halanaerobium congolense</name>
    <dbReference type="NCBI Taxonomy" id="54121"/>
    <lineage>
        <taxon>Bacteria</taxon>
        <taxon>Bacillati</taxon>
        <taxon>Bacillota</taxon>
        <taxon>Clostridia</taxon>
        <taxon>Halanaerobiales</taxon>
        <taxon>Halanaerobiaceae</taxon>
        <taxon>Halanaerobium</taxon>
    </lineage>
</organism>
<feature type="transmembrane region" description="Helical" evidence="1">
    <location>
        <begin position="12"/>
        <end position="29"/>
    </location>
</feature>
<keyword evidence="6" id="KW-1185">Reference proteome</keyword>
<dbReference type="InterPro" id="IPR000160">
    <property type="entry name" value="GGDEF_dom"/>
</dbReference>
<feature type="transmembrane region" description="Helical" evidence="1">
    <location>
        <begin position="41"/>
        <end position="61"/>
    </location>
</feature>
<dbReference type="SUPFAM" id="SSF55073">
    <property type="entry name" value="Nucleotide cyclase"/>
    <property type="match status" value="1"/>
</dbReference>
<keyword evidence="1" id="KW-1133">Transmembrane helix</keyword>
<dbReference type="InterPro" id="IPR043128">
    <property type="entry name" value="Rev_trsase/Diguanyl_cyclase"/>
</dbReference>
<evidence type="ECO:0000313" key="5">
    <source>
        <dbReference type="Proteomes" id="UP000198612"/>
    </source>
</evidence>
<dbReference type="EMBL" id="FOHG01000012">
    <property type="protein sequence ID" value="SES93842.1"/>
    <property type="molecule type" value="Genomic_DNA"/>
</dbReference>
<evidence type="ECO:0000313" key="6">
    <source>
        <dbReference type="Proteomes" id="UP000199519"/>
    </source>
</evidence>
<dbReference type="PROSITE" id="PS50887">
    <property type="entry name" value="GGDEF"/>
    <property type="match status" value="1"/>
</dbReference>
<evidence type="ECO:0000313" key="3">
    <source>
        <dbReference type="EMBL" id="SDF44554.1"/>
    </source>
</evidence>
<dbReference type="AlphaFoldDB" id="A0A1I0AHT1"/>
<sequence length="291" mass="34698">MELSKKKNRSNFFIKIIYFLLFLFFLIILSKIIQNKVTDQVNYLFGLAHFVFLILTFQYIIKDFYDQKTLTVWMIQLSGYVLFLFLEYHTIVKIYIIIQMLIGLLLNYRQINLFKNKNEKIKYLSFHDEMTGLHNRRYFENILAEFNDPVEHNLSVIIADINDLKIINDSHGHKKGDHYIKSAAKLLKSELRQKDIISRIGGDEFAIILPDTDRKTCKQIVKRLKEKIKEHPENNFSIAFGYVHHSHQYDSLEEMVNNADKNMYYNKNKFKAKKSIIRNSSYHVLEPDIHY</sequence>
<name>A0A1I0AHT1_9FIRM</name>
<dbReference type="PANTHER" id="PTHR45138">
    <property type="entry name" value="REGULATORY COMPONENTS OF SENSORY TRANSDUCTION SYSTEM"/>
    <property type="match status" value="1"/>
</dbReference>
<dbReference type="GO" id="GO:0052621">
    <property type="term" value="F:diguanylate cyclase activity"/>
    <property type="evidence" value="ECO:0007669"/>
    <property type="project" value="TreeGrafter"/>
</dbReference>
<dbReference type="PANTHER" id="PTHR45138:SF9">
    <property type="entry name" value="DIGUANYLATE CYCLASE DGCM-RELATED"/>
    <property type="match status" value="1"/>
</dbReference>
<dbReference type="Proteomes" id="UP000199519">
    <property type="component" value="Unassembled WGS sequence"/>
</dbReference>
<accession>A0A1I0AHT1</accession>
<evidence type="ECO:0000259" key="2">
    <source>
        <dbReference type="PROSITE" id="PS50887"/>
    </source>
</evidence>
<feature type="domain" description="GGDEF" evidence="2">
    <location>
        <begin position="152"/>
        <end position="281"/>
    </location>
</feature>
<dbReference type="InterPro" id="IPR029787">
    <property type="entry name" value="Nucleotide_cyclase"/>
</dbReference>
<dbReference type="CDD" id="cd01949">
    <property type="entry name" value="GGDEF"/>
    <property type="match status" value="1"/>
</dbReference>
<reference evidence="5 6" key="1">
    <citation type="submission" date="2016-10" db="EMBL/GenBank/DDBJ databases">
        <authorList>
            <person name="Varghese N."/>
            <person name="Submissions S."/>
        </authorList>
    </citation>
    <scope>NUCLEOTIDE SEQUENCE [LARGE SCALE GENOMIC DNA]</scope>
    <source>
        <strain evidence="3 6">WG2</strain>
        <strain evidence="4 5">WG5</strain>
    </source>
</reference>